<accession>A0A1M6WY68</accession>
<keyword evidence="2" id="KW-1185">Reference proteome</keyword>
<name>A0A1M6WY68_REIAG</name>
<reference evidence="2" key="1">
    <citation type="submission" date="2016-11" db="EMBL/GenBank/DDBJ databases">
        <authorList>
            <person name="Varghese N."/>
            <person name="Submissions S."/>
        </authorList>
    </citation>
    <scope>NUCLEOTIDE SEQUENCE [LARGE SCALE GENOMIC DNA]</scope>
    <source>
        <strain evidence="2">DSM 26134</strain>
    </source>
</reference>
<dbReference type="AlphaFoldDB" id="A0A1M6WY68"/>
<protein>
    <submittedName>
        <fullName evidence="1">Uncharacterized protein</fullName>
    </submittedName>
</protein>
<proteinExistence type="predicted"/>
<evidence type="ECO:0000313" key="2">
    <source>
        <dbReference type="Proteomes" id="UP000184474"/>
    </source>
</evidence>
<gene>
    <name evidence="1" type="ORF">SAMN04488028_1181</name>
</gene>
<dbReference type="Proteomes" id="UP000184474">
    <property type="component" value="Unassembled WGS sequence"/>
</dbReference>
<dbReference type="RefSeq" id="WP_170863861.1">
    <property type="nucleotide sequence ID" value="NZ_FRAA01000018.1"/>
</dbReference>
<organism evidence="1 2">
    <name type="scientific">Reichenbachiella agariperforans</name>
    <dbReference type="NCBI Taxonomy" id="156994"/>
    <lineage>
        <taxon>Bacteria</taxon>
        <taxon>Pseudomonadati</taxon>
        <taxon>Bacteroidota</taxon>
        <taxon>Cytophagia</taxon>
        <taxon>Cytophagales</taxon>
        <taxon>Reichenbachiellaceae</taxon>
        <taxon>Reichenbachiella</taxon>
    </lineage>
</organism>
<feature type="non-terminal residue" evidence="1">
    <location>
        <position position="1"/>
    </location>
</feature>
<dbReference type="EMBL" id="FRAA01000018">
    <property type="protein sequence ID" value="SHK98668.1"/>
    <property type="molecule type" value="Genomic_DNA"/>
</dbReference>
<evidence type="ECO:0000313" key="1">
    <source>
        <dbReference type="EMBL" id="SHK98668.1"/>
    </source>
</evidence>
<sequence length="1263" mass="131023">THLTVCEGGTGYPNGAIELNNITVAGAAATTNLEYTWYYGSSVDAAKVIEDGDNIFDLKNGSATGITAVAVAGATTENIQNLNNGIYTVVVLDQNSGCEADPISVTINNNPPAAYTADYDANPALTINNSICDITVATSGLYNGQITVQPDAGVAGDYTWEWFLGSNDDTPIASASFTASATDNVLSQIPAGDYTVRLTHNTTNCSNLQSFSIIDDEVDVVIDNSIAADVIETNNTVCEDAAAYPNGSIELDDISGSGDYNFKWYYGTSVDAAKLISNNTDLLSLKGTGSSNTNVVIDDTNETISNLDGGFYTVVATDRATGCVSDPITIEIENAPATIVINTVVDKDDYSCDAGTPTGAITASVTSGTTDYTIQWYKGTNTSASGTLANTATNDTDNSATGLAAGTYTAVVTDDVSKCSVSQSITIKRSTPVITLVMGQTPQTTCAPNGEAVATPQALTYTNGAPTDHTPIVYTYAWYEGQVVAGTALADTDETLEAQVAGYYTVVATETTSGCSSSPYTVEIVDDVTATEPTALISTGTNQGGVSGLIPTSCDAYGTIVADVTDNPNGANITFEWYEGSLDFADDPSAGTILTTGASLASDASASVTVSTTPGAGTAGFASLAGIPSGLYTLVMIDASTGCRSQEVYDLSFLGQQATTTIAIKHVEECPDDGEATVGLSDNIDIEYINLTGTFEDGEEVIASPSGATGIIYNNSGTAMDIATTSSVAFTAADAITGQTSGATADIDVLNDGYVDGEVDDISEYFIYLYSGSGVPADKFTNYTVDGETFPKIINASGEIAGAEVTFTGLPAGTYTAVAREKSNPAFNNSSTAQCFSASATDEIQQRSFAPIVDSYSHVDNTICDVTFPAGGNGSITVTARKDVGDTTQTGTFAFTWYEVGSESAGDELKATESNVTTSTIEDLDPGDYIVYIDRLGAAGNTANGCQTTQTVTIQDVPEVHTITDANITHIVDCSGTGEITITDAMITDDASDYSYEWYKNAVSGTAISGENAATLSGQLAGTYFVVATHTQKGCETSAFEIEILDNSEAPTVVITLGQGDDYCIVEDDRGNGVLNWRVTGATGTYSYQWYTGTAATAGSEVTGTGITNISGSSAGASLALENIASGDYTIEVTDTSSPDETCVTTATFTVPDTTPTVTLGVDDYTIVDNANCNGTGSFEITDILEDGQSAVVDLSYDLTTDYSYVFEARGGGAHGGSIDPLTPNKLDDLSEGDYQVTITNTTSDCSSSVFFFSIDDVFELPN</sequence>
<dbReference type="STRING" id="156994.SAMN04488028_1181"/>
<feature type="non-terminal residue" evidence="1">
    <location>
        <position position="1263"/>
    </location>
</feature>